<comment type="caution">
    <text evidence="3">The sequence shown here is derived from an EMBL/GenBank/DDBJ whole genome shotgun (WGS) entry which is preliminary data.</text>
</comment>
<dbReference type="SUPFAM" id="SSF54534">
    <property type="entry name" value="FKBP-like"/>
    <property type="match status" value="2"/>
</dbReference>
<dbReference type="InterPro" id="IPR050245">
    <property type="entry name" value="PrsA_foldase"/>
</dbReference>
<proteinExistence type="predicted"/>
<dbReference type="InterPro" id="IPR036737">
    <property type="entry name" value="OmpA-like_sf"/>
</dbReference>
<evidence type="ECO:0000313" key="4">
    <source>
        <dbReference type="Proteomes" id="UP000245880"/>
    </source>
</evidence>
<dbReference type="RefSeq" id="WP_109674222.1">
    <property type="nucleotide sequence ID" value="NZ_QGDT01000004.1"/>
</dbReference>
<feature type="domain" description="PpiC" evidence="2">
    <location>
        <begin position="129"/>
        <end position="231"/>
    </location>
</feature>
<dbReference type="GO" id="GO:0003755">
    <property type="term" value="F:peptidyl-prolyl cis-trans isomerase activity"/>
    <property type="evidence" value="ECO:0007669"/>
    <property type="project" value="UniProtKB-KW"/>
</dbReference>
<dbReference type="SUPFAM" id="SSF103088">
    <property type="entry name" value="OmpA-like"/>
    <property type="match status" value="1"/>
</dbReference>
<dbReference type="EMBL" id="QGDT01000004">
    <property type="protein sequence ID" value="PWJ58364.1"/>
    <property type="molecule type" value="Genomic_DNA"/>
</dbReference>
<dbReference type="OrthoDB" id="14196at2"/>
<evidence type="ECO:0000256" key="1">
    <source>
        <dbReference type="PROSITE-ProRule" id="PRU00278"/>
    </source>
</evidence>
<keyword evidence="1 3" id="KW-0413">Isomerase</keyword>
<dbReference type="AlphaFoldDB" id="A0A316AMP9"/>
<accession>A0A316AMP9</accession>
<dbReference type="InterPro" id="IPR046357">
    <property type="entry name" value="PPIase_dom_sf"/>
</dbReference>
<protein>
    <submittedName>
        <fullName evidence="3">Peptidyl-prolyl cis-trans isomerase SurA</fullName>
    </submittedName>
</protein>
<dbReference type="Gene3D" id="3.30.1330.60">
    <property type="entry name" value="OmpA-like domain"/>
    <property type="match status" value="1"/>
</dbReference>
<feature type="domain" description="PpiC" evidence="2">
    <location>
        <begin position="236"/>
        <end position="339"/>
    </location>
</feature>
<dbReference type="Proteomes" id="UP000245880">
    <property type="component" value="Unassembled WGS sequence"/>
</dbReference>
<dbReference type="PANTHER" id="PTHR47245:SF2">
    <property type="entry name" value="PEPTIDYL-PROLYL CIS-TRANS ISOMERASE HP_0175-RELATED"/>
    <property type="match status" value="1"/>
</dbReference>
<keyword evidence="1" id="KW-0697">Rotamase</keyword>
<dbReference type="InterPro" id="IPR000297">
    <property type="entry name" value="PPIase_PpiC"/>
</dbReference>
<dbReference type="PANTHER" id="PTHR47245">
    <property type="entry name" value="PEPTIDYLPROLYL ISOMERASE"/>
    <property type="match status" value="1"/>
</dbReference>
<dbReference type="Gene3D" id="3.10.50.40">
    <property type="match status" value="2"/>
</dbReference>
<dbReference type="Pfam" id="PF13616">
    <property type="entry name" value="Rotamase_3"/>
    <property type="match status" value="1"/>
</dbReference>
<keyword evidence="4" id="KW-1185">Reference proteome</keyword>
<dbReference type="Pfam" id="PF00639">
    <property type="entry name" value="Rotamase"/>
    <property type="match status" value="1"/>
</dbReference>
<sequence length="763" mass="87166">MLKKAYLYISIPLVVLNACKKPVTVSQVVVKNIPVVEIGNEKIQSSEFLQSYEAYKTTADTLQDLTVEEYLPIFTENRLKLYQAKATGRDTSAQFREEIASYRSQLAKNYLKDQSLIDELSKEAYERMKWMVKASHILVAVARDASPADTLRAYRAAIAMKGRLEEGENFDEMATRFSKDPTAAQNHGNLGYFTAFQMVYPLETAAYSTPVGKISDPIRSRNGYHLVKVMDRKANPGHVQVSHIMIRTDSTDSETKQEIIKAQIYDAYNKLQEGAPWTEVLQAYTDDKQSIGRDGQLPVFGIGQMVPEIEQTAFSLSKIGAYSTPIKSIYGWHILKLVDKKNLGSYEDMRASLQQRVVTDSRGDHLAALTAERLRKKYTPIEDPEGWKQVATLADTSLLRGQWDYLRAVNNDWQSVNLFNIKGTPYPALDFLQTVKKNQVPVDLTSSPLVLMRRLYNEYLNNRLATYEREHLEDTSPEFKALISRTKEGVLLAQMMEEQVWQRSLSDSLGQVATYNKNPQKYRYPERAYGRVILASDQNTLGNIQDLLSQKPFLLTRKTKEILFDKQKAEITADHASALKELVVLLKTNPDYLVEVAGYRTSEEAERASADRIRNVVNHLVANDISILRILEKDYGSFRPTTIVERNRRVGFQLYSNSVEDVAKVYNQDNSQPVTIEERYFTKDDPLMKDAKWQKGIQTSALSTGIRYIAIDRIESDRVKKFTEARGSVINDYQKELEKNWLEKLKSLYPVKVNQEEVRKIAP</sequence>
<evidence type="ECO:0000259" key="2">
    <source>
        <dbReference type="PROSITE" id="PS50198"/>
    </source>
</evidence>
<dbReference type="PROSITE" id="PS50198">
    <property type="entry name" value="PPIC_PPIASE_2"/>
    <property type="match status" value="2"/>
</dbReference>
<gene>
    <name evidence="3" type="ORF">CLV98_104223</name>
</gene>
<organism evidence="3 4">
    <name type="scientific">Dyadobacter jejuensis</name>
    <dbReference type="NCBI Taxonomy" id="1082580"/>
    <lineage>
        <taxon>Bacteria</taxon>
        <taxon>Pseudomonadati</taxon>
        <taxon>Bacteroidota</taxon>
        <taxon>Cytophagia</taxon>
        <taxon>Cytophagales</taxon>
        <taxon>Spirosomataceae</taxon>
        <taxon>Dyadobacter</taxon>
    </lineage>
</organism>
<reference evidence="3 4" key="1">
    <citation type="submission" date="2018-03" db="EMBL/GenBank/DDBJ databases">
        <title>Genomic Encyclopedia of Archaeal and Bacterial Type Strains, Phase II (KMG-II): from individual species to whole genera.</title>
        <authorList>
            <person name="Goeker M."/>
        </authorList>
    </citation>
    <scope>NUCLEOTIDE SEQUENCE [LARGE SCALE GENOMIC DNA]</scope>
    <source>
        <strain evidence="3 4">DSM 100346</strain>
    </source>
</reference>
<evidence type="ECO:0000313" key="3">
    <source>
        <dbReference type="EMBL" id="PWJ58364.1"/>
    </source>
</evidence>
<name>A0A316AMP9_9BACT</name>